<evidence type="ECO:0000259" key="1">
    <source>
        <dbReference type="Pfam" id="PF13098"/>
    </source>
</evidence>
<gene>
    <name evidence="2" type="ORF">SIID45300_01227</name>
</gene>
<dbReference type="InterPro" id="IPR012336">
    <property type="entry name" value="Thioredoxin-like_fold"/>
</dbReference>
<reference evidence="2 3" key="1">
    <citation type="submission" date="2024-09" db="EMBL/GenBank/DDBJ databases">
        <title>Draft genome sequence of Candidatus Magnetaquicoccaceae bacterium FCR-1.</title>
        <authorList>
            <person name="Shimoshige H."/>
            <person name="Shimamura S."/>
            <person name="Taoka A."/>
            <person name="Kobayashi H."/>
            <person name="Maekawa T."/>
        </authorList>
    </citation>
    <scope>NUCLEOTIDE SEQUENCE [LARGE SCALE GENOMIC DNA]</scope>
    <source>
        <strain evidence="2 3">FCR-1</strain>
    </source>
</reference>
<evidence type="ECO:0000313" key="2">
    <source>
        <dbReference type="EMBL" id="GAB0056912.1"/>
    </source>
</evidence>
<dbReference type="RefSeq" id="WP_420904628.1">
    <property type="nucleotide sequence ID" value="NZ_BAAFGK010000004.1"/>
</dbReference>
<dbReference type="Pfam" id="PF13098">
    <property type="entry name" value="Thioredoxin_2"/>
    <property type="match status" value="1"/>
</dbReference>
<comment type="caution">
    <text evidence="2">The sequence shown here is derived from an EMBL/GenBank/DDBJ whole genome shotgun (WGS) entry which is preliminary data.</text>
</comment>
<proteinExistence type="predicted"/>
<dbReference type="EMBL" id="BAAFGK010000004">
    <property type="protein sequence ID" value="GAB0056912.1"/>
    <property type="molecule type" value="Genomic_DNA"/>
</dbReference>
<protein>
    <recommendedName>
        <fullName evidence="1">Thioredoxin-like fold domain-containing protein</fullName>
    </recommendedName>
</protein>
<sequence length="130" mass="15145">MTTLARWISLLVMGMALFVISPSRVSAETPGVSGRLIVFTTEFCSYCQEFMRTVGPVYAKTEVGRRYPMERVDNFSPPKEWEARVWEIRFYPTFLLLDGQGRELGRFRGYRGEESFWSELETIVKRAEKL</sequence>
<dbReference type="SUPFAM" id="SSF52833">
    <property type="entry name" value="Thioredoxin-like"/>
    <property type="match status" value="1"/>
</dbReference>
<dbReference type="InterPro" id="IPR036249">
    <property type="entry name" value="Thioredoxin-like_sf"/>
</dbReference>
<keyword evidence="3" id="KW-1185">Reference proteome</keyword>
<organism evidence="2 3">
    <name type="scientific">Candidatus Magnetaquiglobus chichijimensis</name>
    <dbReference type="NCBI Taxonomy" id="3141448"/>
    <lineage>
        <taxon>Bacteria</taxon>
        <taxon>Pseudomonadati</taxon>
        <taxon>Pseudomonadota</taxon>
        <taxon>Magnetococcia</taxon>
        <taxon>Magnetococcales</taxon>
        <taxon>Candidatus Magnetaquicoccaceae</taxon>
        <taxon>Candidatus Magnetaquiglobus</taxon>
    </lineage>
</organism>
<accession>A0ABQ0C7Q0</accession>
<feature type="domain" description="Thioredoxin-like fold" evidence="1">
    <location>
        <begin position="36"/>
        <end position="118"/>
    </location>
</feature>
<dbReference type="Proteomes" id="UP001628193">
    <property type="component" value="Unassembled WGS sequence"/>
</dbReference>
<dbReference type="Gene3D" id="3.40.30.10">
    <property type="entry name" value="Glutaredoxin"/>
    <property type="match status" value="1"/>
</dbReference>
<evidence type="ECO:0000313" key="3">
    <source>
        <dbReference type="Proteomes" id="UP001628193"/>
    </source>
</evidence>
<name>A0ABQ0C7Q0_9PROT</name>